<dbReference type="Gene3D" id="3.40.50.2020">
    <property type="match status" value="1"/>
</dbReference>
<reference evidence="2 3" key="1">
    <citation type="submission" date="2018-06" db="EMBL/GenBank/DDBJ databases">
        <authorList>
            <consortium name="Pathogen Informatics"/>
            <person name="Doyle S."/>
        </authorList>
    </citation>
    <scope>NUCLEOTIDE SEQUENCE [LARGE SCALE GENOMIC DNA]</scope>
    <source>
        <strain evidence="2 3">NCTC10742</strain>
    </source>
</reference>
<dbReference type="SUPFAM" id="SSF159501">
    <property type="entry name" value="EreA/ChaN-like"/>
    <property type="match status" value="1"/>
</dbReference>
<dbReference type="PANTHER" id="PTHR31299:SF0">
    <property type="entry name" value="ESTERASE, PUTATIVE (AFU_ORTHOLOGUE AFUA_1G05850)-RELATED"/>
    <property type="match status" value="1"/>
</dbReference>
<gene>
    <name evidence="2" type="ORF">NCTC10742_01227</name>
</gene>
<dbReference type="Gene3D" id="3.30.1310.20">
    <property type="entry name" value="PRTase-like"/>
    <property type="match status" value="1"/>
</dbReference>
<evidence type="ECO:0000313" key="2">
    <source>
        <dbReference type="EMBL" id="STZ42017.1"/>
    </source>
</evidence>
<evidence type="ECO:0000313" key="3">
    <source>
        <dbReference type="Proteomes" id="UP000254291"/>
    </source>
</evidence>
<dbReference type="Pfam" id="PF00156">
    <property type="entry name" value="Pribosyltran"/>
    <property type="match status" value="1"/>
</dbReference>
<dbReference type="EMBL" id="UGQM01000001">
    <property type="protein sequence ID" value="STZ42017.1"/>
    <property type="molecule type" value="Genomic_DNA"/>
</dbReference>
<dbReference type="Gene3D" id="1.20.1440.30">
    <property type="entry name" value="Biosynthetic Protein domain"/>
    <property type="match status" value="1"/>
</dbReference>
<dbReference type="SUPFAM" id="SSF53271">
    <property type="entry name" value="PRTase-like"/>
    <property type="match status" value="1"/>
</dbReference>
<dbReference type="CDD" id="cd06223">
    <property type="entry name" value="PRTases_typeI"/>
    <property type="match status" value="1"/>
</dbReference>
<dbReference type="Gene3D" id="3.30.1870.10">
    <property type="entry name" value="EreA-like, domain 2"/>
    <property type="match status" value="1"/>
</dbReference>
<dbReference type="InterPro" id="IPR000836">
    <property type="entry name" value="PRTase_dom"/>
</dbReference>
<name>A0A378SKU2_9MYCO</name>
<organism evidence="2 3">
    <name type="scientific">Mycolicibacterium gilvum</name>
    <dbReference type="NCBI Taxonomy" id="1804"/>
    <lineage>
        <taxon>Bacteria</taxon>
        <taxon>Bacillati</taxon>
        <taxon>Actinomycetota</taxon>
        <taxon>Actinomycetes</taxon>
        <taxon>Mycobacteriales</taxon>
        <taxon>Mycobacteriaceae</taxon>
        <taxon>Mycolicibacterium</taxon>
    </lineage>
</organism>
<accession>A0A378SKU2</accession>
<dbReference type="InterPro" id="IPR007815">
    <property type="entry name" value="Emycin_Estase"/>
</dbReference>
<dbReference type="PANTHER" id="PTHR31299">
    <property type="entry name" value="ESTERASE, PUTATIVE (AFU_ORTHOLOGUE AFUA_1G05850)-RELATED"/>
    <property type="match status" value="1"/>
</dbReference>
<sequence length="709" mass="77766">MTGVALAAAEESDFVPQISAPGREYRDYMTTARRAASDQPRRVFRDRREAGQALAGLLGGYRGRENVVVLGLARGGIPVAWEVAAALGAPLDAFIVRKLGAPGHDEFAMGALASGGRVVVNDDVVRALRVSPQQLRDVAEREGRELLRREAAYRAGRPPLELAGKTVIVVDDGLATGSSMFAAVQALQEMDPAEVVIAVPAAPESTCREFAAIVDDEVCASMPTPFLAVGESFWDFRQVTDDEVRELLETPTVGFATARIRLAETPAEVIDRCAVDAPAGIPPLEALDELIGDARIVLIGESSHGTEEFYAARAEITKWLIEEKGFCGVAAEADWPDAYRVNRYVRGQAGDGSAEEALRGFERFPAWMWRNTVVRDFVAWLRARNADRRAQGRREAGFYGLDLYSLHRSMQEVIDFLDRVDPDAAQRARERYSCFDHSSGDDGQAYGFAAAFGAGLSCEHQAVEQLVEMHRSAVEYARRDGLLAEDELFYAQQNAQTVRDAEVYYRSMFGGRVTSWNLRDRHMAETLEALLRHLDRQGGSEPARIVVWAHNSHVGDARATEVGADGQLTLGQLAREKFGDHVRLIGYTTYTGTVTAASEWGGLAERKAVRPALNGSVEELFHEVDRPAFLVSPLISHAAAEPLDAVRLGRAIGVIYLPATERQSHYYHVRPSEQFDGIIHIDRTTALEPLEVTSTWAAGETPETYPTGL</sequence>
<dbReference type="Pfam" id="PF05139">
    <property type="entry name" value="Erythro_esteras"/>
    <property type="match status" value="1"/>
</dbReference>
<proteinExistence type="predicted"/>
<feature type="domain" description="Phosphoribosyltransferase" evidence="1">
    <location>
        <begin position="62"/>
        <end position="205"/>
    </location>
</feature>
<dbReference type="Gene3D" id="3.40.1660.10">
    <property type="entry name" value="EreA-like (biosynthetic domain)"/>
    <property type="match status" value="1"/>
</dbReference>
<dbReference type="InterPro" id="IPR029057">
    <property type="entry name" value="PRTase-like"/>
</dbReference>
<dbReference type="Proteomes" id="UP000254291">
    <property type="component" value="Unassembled WGS sequence"/>
</dbReference>
<dbReference type="InterPro" id="IPR052036">
    <property type="entry name" value="Hydrolase/PRTase-associated"/>
</dbReference>
<evidence type="ECO:0000259" key="1">
    <source>
        <dbReference type="Pfam" id="PF00156"/>
    </source>
</evidence>
<dbReference type="GO" id="GO:0046677">
    <property type="term" value="P:response to antibiotic"/>
    <property type="evidence" value="ECO:0007669"/>
    <property type="project" value="InterPro"/>
</dbReference>
<protein>
    <submittedName>
        <fullName evidence="2">Erythromycin esterase-like enzyme</fullName>
    </submittedName>
</protein>
<dbReference type="AlphaFoldDB" id="A0A378SKU2"/>
<dbReference type="CDD" id="cd14728">
    <property type="entry name" value="Ere-like"/>
    <property type="match status" value="1"/>
</dbReference>